<accession>A0A673W5H6</accession>
<dbReference type="InParanoid" id="A0A673W5H6"/>
<feature type="transmembrane region" description="Helical" evidence="2">
    <location>
        <begin position="77"/>
        <end position="97"/>
    </location>
</feature>
<keyword evidence="4" id="KW-1185">Reference proteome</keyword>
<proteinExistence type="predicted"/>
<dbReference type="Ensembl" id="ENSSTUT00000004452.1">
    <property type="protein sequence ID" value="ENSSTUP00000004198.1"/>
    <property type="gene ID" value="ENSSTUG00000002085.1"/>
</dbReference>
<dbReference type="Proteomes" id="UP000472277">
    <property type="component" value="Chromosome 13"/>
</dbReference>
<dbReference type="AlphaFoldDB" id="A0A673W5H6"/>
<keyword evidence="2" id="KW-0472">Membrane</keyword>
<keyword evidence="2" id="KW-1133">Transmembrane helix</keyword>
<name>A0A673W5H6_SALTR</name>
<reference evidence="3" key="2">
    <citation type="submission" date="2025-09" db="UniProtKB">
        <authorList>
            <consortium name="Ensembl"/>
        </authorList>
    </citation>
    <scope>IDENTIFICATION</scope>
</reference>
<sequence>MVQSLQVQWYGDEFSLHDDLVQTNVFPVAANAFLKSHRPGPHPLLPLPHGATALVPILYYPFPTEPHPGPQTQKEHYTLAVIYALMLLLTMLFRSAYNTQGGNDSVKAKDGEMTQLRPRMGK</sequence>
<protein>
    <submittedName>
        <fullName evidence="3">Uncharacterized protein</fullName>
    </submittedName>
</protein>
<feature type="region of interest" description="Disordered" evidence="1">
    <location>
        <begin position="103"/>
        <end position="122"/>
    </location>
</feature>
<organism evidence="3 4">
    <name type="scientific">Salmo trutta</name>
    <name type="common">Brown trout</name>
    <dbReference type="NCBI Taxonomy" id="8032"/>
    <lineage>
        <taxon>Eukaryota</taxon>
        <taxon>Metazoa</taxon>
        <taxon>Chordata</taxon>
        <taxon>Craniata</taxon>
        <taxon>Vertebrata</taxon>
        <taxon>Euteleostomi</taxon>
        <taxon>Actinopterygii</taxon>
        <taxon>Neopterygii</taxon>
        <taxon>Teleostei</taxon>
        <taxon>Protacanthopterygii</taxon>
        <taxon>Salmoniformes</taxon>
        <taxon>Salmonidae</taxon>
        <taxon>Salmoninae</taxon>
        <taxon>Salmo</taxon>
    </lineage>
</organism>
<reference evidence="3" key="1">
    <citation type="submission" date="2025-08" db="UniProtKB">
        <authorList>
            <consortium name="Ensembl"/>
        </authorList>
    </citation>
    <scope>IDENTIFICATION</scope>
</reference>
<evidence type="ECO:0000313" key="4">
    <source>
        <dbReference type="Proteomes" id="UP000472277"/>
    </source>
</evidence>
<evidence type="ECO:0000256" key="2">
    <source>
        <dbReference type="SAM" id="Phobius"/>
    </source>
</evidence>
<evidence type="ECO:0000256" key="1">
    <source>
        <dbReference type="SAM" id="MobiDB-lite"/>
    </source>
</evidence>
<evidence type="ECO:0000313" key="3">
    <source>
        <dbReference type="Ensembl" id="ENSSTUP00000004198.1"/>
    </source>
</evidence>
<keyword evidence="2" id="KW-0812">Transmembrane</keyword>